<evidence type="ECO:0000256" key="1">
    <source>
        <dbReference type="SAM" id="SignalP"/>
    </source>
</evidence>
<evidence type="ECO:0000259" key="2">
    <source>
        <dbReference type="Pfam" id="PF22551"/>
    </source>
</evidence>
<gene>
    <name evidence="3" type="ORF">AB8S08_02740</name>
</gene>
<feature type="signal peptide" evidence="1">
    <location>
        <begin position="1"/>
        <end position="25"/>
    </location>
</feature>
<keyword evidence="1" id="KW-0732">Signal</keyword>
<accession>A0AB39XA24</accession>
<evidence type="ECO:0000313" key="3">
    <source>
        <dbReference type="EMBL" id="XDV10137.1"/>
    </source>
</evidence>
<proteinExistence type="predicted"/>
<feature type="chain" id="PRO_5044285420" evidence="1">
    <location>
        <begin position="26"/>
        <end position="159"/>
    </location>
</feature>
<sequence length="159" mass="17968">MNLPKLFATVFITAAVALFSHNSMAQSVLDENEVTAKRLSEIFEAAFMKPKIDEDGDILVDRGAVKIYVQVNEDKKIITFISMFGLSEGASEYDQLKFFNKLNSDLILARYQLMKGKLIVDYQMPYEGGLIPHAFMNSFNLFELVVRGTAIRDSDDLIK</sequence>
<protein>
    <submittedName>
        <fullName evidence="3">YbjN domain-containing protein</fullName>
    </submittedName>
</protein>
<dbReference type="Pfam" id="PF22551">
    <property type="entry name" value="TY-Chap1"/>
    <property type="match status" value="1"/>
</dbReference>
<name>A0AB39XA24_9GAMM</name>
<dbReference type="RefSeq" id="WP_369743459.1">
    <property type="nucleotide sequence ID" value="NZ_CP165718.1"/>
</dbReference>
<organism evidence="3">
    <name type="scientific">Pseudidiomarina sp. PP-1MA</name>
    <dbReference type="NCBI Taxonomy" id="3237706"/>
    <lineage>
        <taxon>Bacteria</taxon>
        <taxon>Pseudomonadati</taxon>
        <taxon>Pseudomonadota</taxon>
        <taxon>Gammaproteobacteria</taxon>
        <taxon>Alteromonadales</taxon>
        <taxon>Idiomarinaceae</taxon>
        <taxon>Pseudidiomarina</taxon>
    </lineage>
</organism>
<dbReference type="InterPro" id="IPR054343">
    <property type="entry name" value="TY-Chap_M"/>
</dbReference>
<reference evidence="3" key="1">
    <citation type="submission" date="2024-07" db="EMBL/GenBank/DDBJ databases">
        <title>Whole genome sequence of bacterial strains from algal surface.</title>
        <authorList>
            <person name="Kumar P."/>
        </authorList>
    </citation>
    <scope>NUCLEOTIDE SEQUENCE</scope>
    <source>
        <strain evidence="3">PP-1MA</strain>
    </source>
</reference>
<dbReference type="AlphaFoldDB" id="A0AB39XA24"/>
<feature type="domain" description="TY-Chap central" evidence="2">
    <location>
        <begin position="33"/>
        <end position="125"/>
    </location>
</feature>
<dbReference type="EMBL" id="CP165718">
    <property type="protein sequence ID" value="XDV10137.1"/>
    <property type="molecule type" value="Genomic_DNA"/>
</dbReference>